<name>A0ABU2ZMR4_9ALTE</name>
<reference evidence="2 3" key="1">
    <citation type="submission" date="2023-09" db="EMBL/GenBank/DDBJ databases">
        <authorList>
            <person name="Rey-Velasco X."/>
        </authorList>
    </citation>
    <scope>NUCLEOTIDE SEQUENCE [LARGE SCALE GENOMIC DNA]</scope>
    <source>
        <strain evidence="2 3">P117</strain>
    </source>
</reference>
<keyword evidence="1" id="KW-1133">Transmembrane helix</keyword>
<dbReference type="Proteomes" id="UP001253545">
    <property type="component" value="Unassembled WGS sequence"/>
</dbReference>
<dbReference type="RefSeq" id="WP_311366855.1">
    <property type="nucleotide sequence ID" value="NZ_JAVRHX010000001.1"/>
</dbReference>
<evidence type="ECO:0000313" key="3">
    <source>
        <dbReference type="Proteomes" id="UP001253545"/>
    </source>
</evidence>
<accession>A0ABU2ZMR4</accession>
<evidence type="ECO:0000313" key="2">
    <source>
        <dbReference type="EMBL" id="MDT0593333.1"/>
    </source>
</evidence>
<keyword evidence="1" id="KW-0812">Transmembrane</keyword>
<keyword evidence="3" id="KW-1185">Reference proteome</keyword>
<dbReference type="EMBL" id="JAVRHX010000001">
    <property type="protein sequence ID" value="MDT0593333.1"/>
    <property type="molecule type" value="Genomic_DNA"/>
</dbReference>
<comment type="caution">
    <text evidence="2">The sequence shown here is derived from an EMBL/GenBank/DDBJ whole genome shotgun (WGS) entry which is preliminary data.</text>
</comment>
<keyword evidence="1" id="KW-0472">Membrane</keyword>
<proteinExistence type="predicted"/>
<gene>
    <name evidence="2" type="ORF">RM552_00575</name>
</gene>
<sequence length="315" mass="35374">MKKSTLTHEITENSAQTFSTYSLPKQLKSLGKCAIFLLLSLFSGMNAVAEAELKNKQSVRSIIVNYDGQIPKQKLSKFAKGKNEAQLFAFDAINQLETLQIERKTREQVMAERKLEHLNKVNQSFDALASENSSSQSGKSQAIREYLEFDIYSANSRLFEDNDSDGFYQTFSVSFDADVYGAYAGQRAQVFADLYLSRDGGPWELYFTTESFTIFDDTDEDEFEVLTTLDLGFSTQHYDVLIDLYEVGYSDIVATVSGEQLDSLYALPLESADRDIYVVETVTTSVSIGAGSFSSFMIIGLLIVFTLRILFTKKD</sequence>
<evidence type="ECO:0000256" key="1">
    <source>
        <dbReference type="SAM" id="Phobius"/>
    </source>
</evidence>
<dbReference type="NCBIfam" id="NF038116">
    <property type="entry name" value="Sden1266_dom"/>
    <property type="match status" value="1"/>
</dbReference>
<protein>
    <submittedName>
        <fullName evidence="2">Choice-of-anchor H family protein</fullName>
    </submittedName>
</protein>
<feature type="transmembrane region" description="Helical" evidence="1">
    <location>
        <begin position="293"/>
        <end position="311"/>
    </location>
</feature>
<organism evidence="2 3">
    <name type="scientific">Glaciecola petra</name>
    <dbReference type="NCBI Taxonomy" id="3075602"/>
    <lineage>
        <taxon>Bacteria</taxon>
        <taxon>Pseudomonadati</taxon>
        <taxon>Pseudomonadota</taxon>
        <taxon>Gammaproteobacteria</taxon>
        <taxon>Alteromonadales</taxon>
        <taxon>Alteromonadaceae</taxon>
        <taxon>Glaciecola</taxon>
    </lineage>
</organism>